<proteinExistence type="predicted"/>
<name>A0A645E885_9ZZZZ</name>
<comment type="caution">
    <text evidence="1">The sequence shown here is derived from an EMBL/GenBank/DDBJ whole genome shotgun (WGS) entry which is preliminary data.</text>
</comment>
<sequence>MAGKMEFIVLYGIFIDGEGDQHIYFFCGKVPGRIVESDECRLTRFGRWRSQLNPYLFLNAVEQVDLPRAALINMIDNVEVEGAVIEYFTVIRGRFGRAVDDRNEKFLHALIGEGFQQYFVSYPVNISVSDTHFYLF</sequence>
<gene>
    <name evidence="1" type="ORF">SDC9_144611</name>
</gene>
<dbReference type="AlphaFoldDB" id="A0A645E885"/>
<dbReference type="EMBL" id="VSSQ01043719">
    <property type="protein sequence ID" value="MPM97438.1"/>
    <property type="molecule type" value="Genomic_DNA"/>
</dbReference>
<accession>A0A645E885</accession>
<evidence type="ECO:0000313" key="1">
    <source>
        <dbReference type="EMBL" id="MPM97438.1"/>
    </source>
</evidence>
<protein>
    <submittedName>
        <fullName evidence="1">Uncharacterized protein</fullName>
    </submittedName>
</protein>
<organism evidence="1">
    <name type="scientific">bioreactor metagenome</name>
    <dbReference type="NCBI Taxonomy" id="1076179"/>
    <lineage>
        <taxon>unclassified sequences</taxon>
        <taxon>metagenomes</taxon>
        <taxon>ecological metagenomes</taxon>
    </lineage>
</organism>
<reference evidence="1" key="1">
    <citation type="submission" date="2019-08" db="EMBL/GenBank/DDBJ databases">
        <authorList>
            <person name="Kucharzyk K."/>
            <person name="Murdoch R.W."/>
            <person name="Higgins S."/>
            <person name="Loffler F."/>
        </authorList>
    </citation>
    <scope>NUCLEOTIDE SEQUENCE</scope>
</reference>